<evidence type="ECO:0000259" key="8">
    <source>
        <dbReference type="PROSITE" id="PS50928"/>
    </source>
</evidence>
<dbReference type="PANTHER" id="PTHR43163">
    <property type="entry name" value="DIPEPTIDE TRANSPORT SYSTEM PERMEASE PROTEIN DPPB-RELATED"/>
    <property type="match status" value="1"/>
</dbReference>
<keyword evidence="10" id="KW-1185">Reference proteome</keyword>
<evidence type="ECO:0000256" key="4">
    <source>
        <dbReference type="ARBA" id="ARBA00022692"/>
    </source>
</evidence>
<protein>
    <submittedName>
        <fullName evidence="9">Peptide/nickel transport system permease protein</fullName>
    </submittedName>
</protein>
<proteinExistence type="inferred from homology"/>
<feature type="domain" description="ABC transmembrane type-1" evidence="8">
    <location>
        <begin position="111"/>
        <end position="312"/>
    </location>
</feature>
<dbReference type="GO" id="GO:0055085">
    <property type="term" value="P:transmembrane transport"/>
    <property type="evidence" value="ECO:0007669"/>
    <property type="project" value="InterPro"/>
</dbReference>
<feature type="transmembrane region" description="Helical" evidence="7">
    <location>
        <begin position="150"/>
        <end position="175"/>
    </location>
</feature>
<keyword evidence="4 7" id="KW-0812">Transmembrane</keyword>
<dbReference type="CDD" id="cd06261">
    <property type="entry name" value="TM_PBP2"/>
    <property type="match status" value="1"/>
</dbReference>
<evidence type="ECO:0000256" key="1">
    <source>
        <dbReference type="ARBA" id="ARBA00004651"/>
    </source>
</evidence>
<feature type="transmembrane region" description="Helical" evidence="7">
    <location>
        <begin position="243"/>
        <end position="269"/>
    </location>
</feature>
<comment type="similarity">
    <text evidence="7">Belongs to the binding-protein-dependent transport system permease family.</text>
</comment>
<dbReference type="InterPro" id="IPR045621">
    <property type="entry name" value="BPD_transp_1_N"/>
</dbReference>
<evidence type="ECO:0000313" key="9">
    <source>
        <dbReference type="EMBL" id="RCW82196.1"/>
    </source>
</evidence>
<dbReference type="GO" id="GO:0005886">
    <property type="term" value="C:plasma membrane"/>
    <property type="evidence" value="ECO:0007669"/>
    <property type="project" value="UniProtKB-SubCell"/>
</dbReference>
<organism evidence="9 10">
    <name type="scientific">Phyllobacterium bourgognense</name>
    <dbReference type="NCBI Taxonomy" id="314236"/>
    <lineage>
        <taxon>Bacteria</taxon>
        <taxon>Pseudomonadati</taxon>
        <taxon>Pseudomonadota</taxon>
        <taxon>Alphaproteobacteria</taxon>
        <taxon>Hyphomicrobiales</taxon>
        <taxon>Phyllobacteriaceae</taxon>
        <taxon>Phyllobacterium</taxon>
    </lineage>
</organism>
<feature type="transmembrane region" description="Helical" evidence="7">
    <location>
        <begin position="115"/>
        <end position="138"/>
    </location>
</feature>
<dbReference type="SUPFAM" id="SSF161098">
    <property type="entry name" value="MetI-like"/>
    <property type="match status" value="1"/>
</dbReference>
<evidence type="ECO:0000256" key="7">
    <source>
        <dbReference type="RuleBase" id="RU363032"/>
    </source>
</evidence>
<feature type="transmembrane region" description="Helical" evidence="7">
    <location>
        <begin position="21"/>
        <end position="46"/>
    </location>
</feature>
<keyword evidence="3" id="KW-1003">Cell membrane</keyword>
<evidence type="ECO:0000256" key="6">
    <source>
        <dbReference type="ARBA" id="ARBA00023136"/>
    </source>
</evidence>
<dbReference type="Pfam" id="PF00528">
    <property type="entry name" value="BPD_transp_1"/>
    <property type="match status" value="1"/>
</dbReference>
<dbReference type="InterPro" id="IPR000515">
    <property type="entry name" value="MetI-like"/>
</dbReference>
<dbReference type="Gene3D" id="1.10.3720.10">
    <property type="entry name" value="MetI-like"/>
    <property type="match status" value="1"/>
</dbReference>
<dbReference type="AlphaFoldDB" id="A0A368YSF0"/>
<dbReference type="Proteomes" id="UP000253324">
    <property type="component" value="Unassembled WGS sequence"/>
</dbReference>
<evidence type="ECO:0000256" key="5">
    <source>
        <dbReference type="ARBA" id="ARBA00022989"/>
    </source>
</evidence>
<dbReference type="PROSITE" id="PS50928">
    <property type="entry name" value="ABC_TM1"/>
    <property type="match status" value="1"/>
</dbReference>
<dbReference type="EMBL" id="QPJM01000008">
    <property type="protein sequence ID" value="RCW82196.1"/>
    <property type="molecule type" value="Genomic_DNA"/>
</dbReference>
<comment type="caution">
    <text evidence="9">The sequence shown here is derived from an EMBL/GenBank/DDBJ whole genome shotgun (WGS) entry which is preliminary data.</text>
</comment>
<reference evidence="9 10" key="1">
    <citation type="submission" date="2018-07" db="EMBL/GenBank/DDBJ databases">
        <title>Genomic Encyclopedia of Type Strains, Phase III (KMG-III): the genomes of soil and plant-associated and newly described type strains.</title>
        <authorList>
            <person name="Whitman W."/>
        </authorList>
    </citation>
    <scope>NUCLEOTIDE SEQUENCE [LARGE SCALE GENOMIC DNA]</scope>
    <source>
        <strain evidence="9 10">31-25a</strain>
    </source>
</reference>
<keyword evidence="5 7" id="KW-1133">Transmembrane helix</keyword>
<feature type="transmembrane region" description="Helical" evidence="7">
    <location>
        <begin position="187"/>
        <end position="205"/>
    </location>
</feature>
<sequence>MRCATFSIRRSAGVADMALLILRRLVQTALILLGVAAITFLLLYALPADPARMIAGRSATAQTVANIRRELGLDQPLLVQFWAYLQGIVQGDLGRSYAQKTDVGSLIAARIPATLVLMAAGILVEVLLGLTFGIIAALRRGGAVDRVVMMASFVGVSAPQFVVALLLLYVFAVTLGWFPMSGFGTPAHVVLPAATLGILGAGWYARMVRSAMIDVLNQDYVRTARAKGLSSARIILRHALPNAMLPIIAMIGIDIGQFMGGVVVVEAVYGWPGIGQLAWQAIQQVDIPIIMGVTLVSALAIVLGNLVADIIAPLIDPRIRAR</sequence>
<evidence type="ECO:0000256" key="2">
    <source>
        <dbReference type="ARBA" id="ARBA00022448"/>
    </source>
</evidence>
<gene>
    <name evidence="9" type="ORF">C7476_10810</name>
</gene>
<keyword evidence="2 7" id="KW-0813">Transport</keyword>
<feature type="transmembrane region" description="Helical" evidence="7">
    <location>
        <begin position="289"/>
        <end position="315"/>
    </location>
</feature>
<dbReference type="PANTHER" id="PTHR43163:SF6">
    <property type="entry name" value="DIPEPTIDE TRANSPORT SYSTEM PERMEASE PROTEIN DPPB-RELATED"/>
    <property type="match status" value="1"/>
</dbReference>
<keyword evidence="6 7" id="KW-0472">Membrane</keyword>
<name>A0A368YSF0_9HYPH</name>
<comment type="subcellular location">
    <subcellularLocation>
        <location evidence="1 7">Cell membrane</location>
        <topology evidence="1 7">Multi-pass membrane protein</topology>
    </subcellularLocation>
</comment>
<accession>A0A368YSF0</accession>
<dbReference type="Pfam" id="PF19300">
    <property type="entry name" value="BPD_transp_1_N"/>
    <property type="match status" value="1"/>
</dbReference>
<dbReference type="InterPro" id="IPR035906">
    <property type="entry name" value="MetI-like_sf"/>
</dbReference>
<evidence type="ECO:0000313" key="10">
    <source>
        <dbReference type="Proteomes" id="UP000253324"/>
    </source>
</evidence>
<evidence type="ECO:0000256" key="3">
    <source>
        <dbReference type="ARBA" id="ARBA00022475"/>
    </source>
</evidence>